<dbReference type="RefSeq" id="WP_077866852.1">
    <property type="nucleotide sequence ID" value="NZ_LZYZ01000008.1"/>
</dbReference>
<dbReference type="AlphaFoldDB" id="A0A1S8MT12"/>
<dbReference type="InterPro" id="IPR019888">
    <property type="entry name" value="Tscrpt_reg_AsnC-like"/>
</dbReference>
<sequence length="151" mass="17287">MDKMDYKILKCLKLNARSKASAISKEIHLSVSAVIERIHKMENNDVIKKYTIMVDQKKLGNDMTALMEVSLEHPKFYESFTKAIKCNDNIVSCYYLTGDFDFMIKIICASSNQLEKIHRQIKSLEGVSSTKTHFVLKSIKNTFSVIPDTTE</sequence>
<dbReference type="InterPro" id="IPR000485">
    <property type="entry name" value="AsnC-type_HTH_dom"/>
</dbReference>
<reference evidence="5 6" key="1">
    <citation type="submission" date="2016-05" db="EMBL/GenBank/DDBJ databases">
        <title>Microbial solvent formation.</title>
        <authorList>
            <person name="Poehlein A."/>
            <person name="Montoya Solano J.D."/>
            <person name="Flitsch S."/>
            <person name="Krabben P."/>
            <person name="Duerre P."/>
            <person name="Daniel R."/>
        </authorList>
    </citation>
    <scope>NUCLEOTIDE SEQUENCE [LARGE SCALE GENOMIC DNA]</scope>
    <source>
        <strain evidence="5 6">L1-8</strain>
    </source>
</reference>
<dbReference type="Gene3D" id="3.30.70.920">
    <property type="match status" value="1"/>
</dbReference>
<dbReference type="InterPro" id="IPR011008">
    <property type="entry name" value="Dimeric_a/b-barrel"/>
</dbReference>
<dbReference type="SUPFAM" id="SSF54909">
    <property type="entry name" value="Dimeric alpha+beta barrel"/>
    <property type="match status" value="1"/>
</dbReference>
<evidence type="ECO:0000313" key="5">
    <source>
        <dbReference type="EMBL" id="OOM07297.1"/>
    </source>
</evidence>
<dbReference type="GO" id="GO:0043200">
    <property type="term" value="P:response to amino acid"/>
    <property type="evidence" value="ECO:0007669"/>
    <property type="project" value="TreeGrafter"/>
</dbReference>
<evidence type="ECO:0000256" key="2">
    <source>
        <dbReference type="ARBA" id="ARBA00023125"/>
    </source>
</evidence>
<evidence type="ECO:0000256" key="3">
    <source>
        <dbReference type="ARBA" id="ARBA00023163"/>
    </source>
</evidence>
<keyword evidence="3" id="KW-0804">Transcription</keyword>
<comment type="caution">
    <text evidence="5">The sequence shown here is derived from an EMBL/GenBank/DDBJ whole genome shotgun (WGS) entry which is preliminary data.</text>
</comment>
<dbReference type="Proteomes" id="UP000191154">
    <property type="component" value="Unassembled WGS sequence"/>
</dbReference>
<name>A0A1S8MT12_CLOSA</name>
<evidence type="ECO:0000313" key="6">
    <source>
        <dbReference type="Proteomes" id="UP000191154"/>
    </source>
</evidence>
<feature type="domain" description="HTH asnC-type" evidence="4">
    <location>
        <begin position="1"/>
        <end position="62"/>
    </location>
</feature>
<keyword evidence="2" id="KW-0238">DNA-binding</keyword>
<dbReference type="EMBL" id="LZYZ01000008">
    <property type="protein sequence ID" value="OOM07297.1"/>
    <property type="molecule type" value="Genomic_DNA"/>
</dbReference>
<organism evidence="5 6">
    <name type="scientific">Clostridium saccharobutylicum</name>
    <dbReference type="NCBI Taxonomy" id="169679"/>
    <lineage>
        <taxon>Bacteria</taxon>
        <taxon>Bacillati</taxon>
        <taxon>Bacillota</taxon>
        <taxon>Clostridia</taxon>
        <taxon>Eubacteriales</taxon>
        <taxon>Clostridiaceae</taxon>
        <taxon>Clostridium</taxon>
    </lineage>
</organism>
<dbReference type="InterPro" id="IPR036388">
    <property type="entry name" value="WH-like_DNA-bd_sf"/>
</dbReference>
<proteinExistence type="predicted"/>
<dbReference type="Pfam" id="PF13404">
    <property type="entry name" value="HTH_AsnC-type"/>
    <property type="match status" value="1"/>
</dbReference>
<dbReference type="Gene3D" id="1.10.10.10">
    <property type="entry name" value="Winged helix-like DNA-binding domain superfamily/Winged helix DNA-binding domain"/>
    <property type="match status" value="1"/>
</dbReference>
<dbReference type="InterPro" id="IPR036390">
    <property type="entry name" value="WH_DNA-bd_sf"/>
</dbReference>
<evidence type="ECO:0000256" key="1">
    <source>
        <dbReference type="ARBA" id="ARBA00023015"/>
    </source>
</evidence>
<dbReference type="PROSITE" id="PS50956">
    <property type="entry name" value="HTH_ASNC_2"/>
    <property type="match status" value="1"/>
</dbReference>
<dbReference type="SMART" id="SM00344">
    <property type="entry name" value="HTH_ASNC"/>
    <property type="match status" value="1"/>
</dbReference>
<dbReference type="Pfam" id="PF01037">
    <property type="entry name" value="AsnC_trans_reg"/>
    <property type="match status" value="1"/>
</dbReference>
<dbReference type="GO" id="GO:0005829">
    <property type="term" value="C:cytosol"/>
    <property type="evidence" value="ECO:0007669"/>
    <property type="project" value="TreeGrafter"/>
</dbReference>
<protein>
    <submittedName>
        <fullName evidence="5">Leucine-responsive regulatory protein</fullName>
    </submittedName>
</protein>
<dbReference type="GO" id="GO:0043565">
    <property type="term" value="F:sequence-specific DNA binding"/>
    <property type="evidence" value="ECO:0007669"/>
    <property type="project" value="InterPro"/>
</dbReference>
<keyword evidence="1" id="KW-0805">Transcription regulation</keyword>
<dbReference type="InterPro" id="IPR019887">
    <property type="entry name" value="Tscrpt_reg_AsnC/Lrp_C"/>
</dbReference>
<dbReference type="PRINTS" id="PR00033">
    <property type="entry name" value="HTHASNC"/>
</dbReference>
<gene>
    <name evidence="5" type="primary">lrp_2</name>
    <name evidence="5" type="ORF">CLOSAC_38260</name>
</gene>
<dbReference type="PANTHER" id="PTHR30154:SF34">
    <property type="entry name" value="TRANSCRIPTIONAL REGULATOR AZLB"/>
    <property type="match status" value="1"/>
</dbReference>
<accession>A0A1S8MT12</accession>
<dbReference type="SUPFAM" id="SSF46785">
    <property type="entry name" value="Winged helix' DNA-binding domain"/>
    <property type="match status" value="1"/>
</dbReference>
<dbReference type="PANTHER" id="PTHR30154">
    <property type="entry name" value="LEUCINE-RESPONSIVE REGULATORY PROTEIN"/>
    <property type="match status" value="1"/>
</dbReference>
<evidence type="ECO:0000259" key="4">
    <source>
        <dbReference type="PROSITE" id="PS50956"/>
    </source>
</evidence>